<evidence type="ECO:0000256" key="6">
    <source>
        <dbReference type="SAM" id="Coils"/>
    </source>
</evidence>
<dbReference type="Proteomes" id="UP000007435">
    <property type="component" value="Chromosome"/>
</dbReference>
<dbReference type="SMART" id="SM00857">
    <property type="entry name" value="Resolvase"/>
    <property type="match status" value="1"/>
</dbReference>
<evidence type="ECO:0000259" key="7">
    <source>
        <dbReference type="PROSITE" id="PS51736"/>
    </source>
</evidence>
<evidence type="ECO:0000256" key="4">
    <source>
        <dbReference type="PIRSR" id="PIRSR606118-50"/>
    </source>
</evidence>
<dbReference type="InterPro" id="IPR006119">
    <property type="entry name" value="Resolv_N"/>
</dbReference>
<organism evidence="9 10">
    <name type="scientific">Leadbetterella byssophila (strain DSM 17132 / JCM 16389 / KACC 11308 / NBRC 106382 / 4M15)</name>
    <dbReference type="NCBI Taxonomy" id="649349"/>
    <lineage>
        <taxon>Bacteria</taxon>
        <taxon>Pseudomonadati</taxon>
        <taxon>Bacteroidota</taxon>
        <taxon>Cytophagia</taxon>
        <taxon>Cytophagales</taxon>
        <taxon>Leadbetterellaceae</taxon>
        <taxon>Leadbetterella</taxon>
    </lineage>
</organism>
<feature type="active site" description="O-(5'-phospho-DNA)-serine intermediate" evidence="4 5">
    <location>
        <position position="11"/>
    </location>
</feature>
<evidence type="ECO:0000256" key="5">
    <source>
        <dbReference type="PROSITE-ProRule" id="PRU10137"/>
    </source>
</evidence>
<dbReference type="InterPro" id="IPR025827">
    <property type="entry name" value="Zn_ribbon_recom_dom"/>
</dbReference>
<evidence type="ECO:0000256" key="2">
    <source>
        <dbReference type="ARBA" id="ARBA00023125"/>
    </source>
</evidence>
<dbReference type="Pfam" id="PF13408">
    <property type="entry name" value="Zn_ribbon_recom"/>
    <property type="match status" value="1"/>
</dbReference>
<dbReference type="eggNOG" id="COG1961">
    <property type="taxonomic scope" value="Bacteria"/>
</dbReference>
<keyword evidence="3" id="KW-0233">DNA recombination</keyword>
<accession>E4RVJ3</accession>
<feature type="domain" description="Recombinase" evidence="8">
    <location>
        <begin position="158"/>
        <end position="269"/>
    </location>
</feature>
<dbReference type="STRING" id="649349.Lbys_1338"/>
<dbReference type="PROSITE" id="PS00397">
    <property type="entry name" value="RECOMBINASES_1"/>
    <property type="match status" value="1"/>
</dbReference>
<dbReference type="Gene3D" id="3.90.1750.20">
    <property type="entry name" value="Putative Large Serine Recombinase, Chain B, Domain 2"/>
    <property type="match status" value="1"/>
</dbReference>
<feature type="domain" description="Resolvase/invertase-type recombinase catalytic" evidence="7">
    <location>
        <begin position="3"/>
        <end position="151"/>
    </location>
</feature>
<dbReference type="GO" id="GO:0015074">
    <property type="term" value="P:DNA integration"/>
    <property type="evidence" value="ECO:0007669"/>
    <property type="project" value="UniProtKB-KW"/>
</dbReference>
<gene>
    <name evidence="9" type="ordered locus">Lbys_1338</name>
</gene>
<dbReference type="InterPro" id="IPR036162">
    <property type="entry name" value="Resolvase-like_N_sf"/>
</dbReference>
<dbReference type="PROSITE" id="PS51737">
    <property type="entry name" value="RECOMBINASE_DNA_BIND"/>
    <property type="match status" value="1"/>
</dbReference>
<reference key="1">
    <citation type="submission" date="2010-11" db="EMBL/GenBank/DDBJ databases">
        <title>The complete genome of Leadbetterella byssophila DSM 17132.</title>
        <authorList>
            <consortium name="US DOE Joint Genome Institute (JGI-PGF)"/>
            <person name="Lucas S."/>
            <person name="Copeland A."/>
            <person name="Lapidus A."/>
            <person name="Glavina del Rio T."/>
            <person name="Dalin E."/>
            <person name="Tice H."/>
            <person name="Bruce D."/>
            <person name="Goodwin L."/>
            <person name="Pitluck S."/>
            <person name="Kyrpides N."/>
            <person name="Mavromatis K."/>
            <person name="Ivanova N."/>
            <person name="Teshima H."/>
            <person name="Brettin T."/>
            <person name="Detter J.C."/>
            <person name="Han C."/>
            <person name="Tapia R."/>
            <person name="Land M."/>
            <person name="Hauser L."/>
            <person name="Markowitz V."/>
            <person name="Cheng J.-F."/>
            <person name="Hugenholtz P."/>
            <person name="Woyke T."/>
            <person name="Wu D."/>
            <person name="Tindall B."/>
            <person name="Pomrenke H.G."/>
            <person name="Brambilla E."/>
            <person name="Klenk H.-P."/>
            <person name="Eisen J.A."/>
        </authorList>
    </citation>
    <scope>NUCLEOTIDE SEQUENCE [LARGE SCALE GENOMIC DNA]</scope>
    <source>
        <strain>DSM 17132</strain>
    </source>
</reference>
<keyword evidence="1" id="KW-0229">DNA integration</keyword>
<dbReference type="InterPro" id="IPR038109">
    <property type="entry name" value="DNA_bind_recomb_sf"/>
</dbReference>
<proteinExistence type="predicted"/>
<dbReference type="HOGENOM" id="CLU_010686_17_0_10"/>
<dbReference type="InterPro" id="IPR011109">
    <property type="entry name" value="DNA_bind_recombinase_dom"/>
</dbReference>
<keyword evidence="6" id="KW-0175">Coiled coil</keyword>
<dbReference type="GO" id="GO:0000150">
    <property type="term" value="F:DNA strand exchange activity"/>
    <property type="evidence" value="ECO:0007669"/>
    <property type="project" value="InterPro"/>
</dbReference>
<evidence type="ECO:0000256" key="3">
    <source>
        <dbReference type="ARBA" id="ARBA00023172"/>
    </source>
</evidence>
<dbReference type="Pfam" id="PF07508">
    <property type="entry name" value="Recombinase"/>
    <property type="match status" value="1"/>
</dbReference>
<feature type="coiled-coil region" evidence="6">
    <location>
        <begin position="352"/>
        <end position="421"/>
    </location>
</feature>
<sequence>MKIAYLYVRVSTDEQADKGYSQRGQEEMLRKYCEINRISVSKVIYEDHSAKTFERPAWAGLLSDLKKAKGRVDLVLFTKWDRFSRNAGDAYHMIGVLRKLGAEPQAIEQPLDLSVPENKMMLAFYMAAPEVENDRRALNTIAGMRRAQKEGRYMGVAPIGYINRISESGRKYIAIDQPQARLLKQAFEEVATGIYTVEEVYKRAARKGLKCGKTTFWRALENPVYFGKIELKSYRDEKARLIDGQHEAMITEKLFYDIQDAIDGKRKRQRPNIRELSNAAFELRGFLKCPKCGKVLTASESKGRSARYAYYHCRASCGVRHPAPVVNEVFVRELQKFKPRKATVSLFTELVVNEFSDQIRSQQKEKKRVLEEIQKQNERLTKARELLLSSVLDAKDYKIIKSEAEDQLLKLEARLIEATNQRQHTLDLDSKVERAISILSNLDEIYQKADINRKREIIGSIYPEKLVFSENNCRTGRINKVAALIYNINSTLPHKKTGTSDENSSKFRLVPRAGVEPARVLPHWCLRPTRLPIPPPGLAFGIAKVEGRSVFYKHFA</sequence>
<name>E4RVJ3_LEAB4</name>
<dbReference type="CDD" id="cd00338">
    <property type="entry name" value="Ser_Recombinase"/>
    <property type="match status" value="1"/>
</dbReference>
<dbReference type="AlphaFoldDB" id="E4RVJ3"/>
<keyword evidence="10" id="KW-1185">Reference proteome</keyword>
<protein>
    <submittedName>
        <fullName evidence="9">Resolvase domain</fullName>
    </submittedName>
</protein>
<dbReference type="KEGG" id="lby:Lbys_1338"/>
<dbReference type="GO" id="GO:0003677">
    <property type="term" value="F:DNA binding"/>
    <property type="evidence" value="ECO:0007669"/>
    <property type="project" value="UniProtKB-KW"/>
</dbReference>
<dbReference type="SUPFAM" id="SSF53041">
    <property type="entry name" value="Resolvase-like"/>
    <property type="match status" value="1"/>
</dbReference>
<keyword evidence="2" id="KW-0238">DNA-binding</keyword>
<evidence type="ECO:0000259" key="8">
    <source>
        <dbReference type="PROSITE" id="PS51737"/>
    </source>
</evidence>
<dbReference type="PROSITE" id="PS51736">
    <property type="entry name" value="RECOMBINASES_3"/>
    <property type="match status" value="1"/>
</dbReference>
<evidence type="ECO:0000313" key="10">
    <source>
        <dbReference type="Proteomes" id="UP000007435"/>
    </source>
</evidence>
<evidence type="ECO:0000256" key="1">
    <source>
        <dbReference type="ARBA" id="ARBA00022908"/>
    </source>
</evidence>
<evidence type="ECO:0000313" key="9">
    <source>
        <dbReference type="EMBL" id="ADQ17057.1"/>
    </source>
</evidence>
<dbReference type="InterPro" id="IPR050639">
    <property type="entry name" value="SSR_resolvase"/>
</dbReference>
<dbReference type="Pfam" id="PF00239">
    <property type="entry name" value="Resolvase"/>
    <property type="match status" value="1"/>
</dbReference>
<dbReference type="PANTHER" id="PTHR30461:SF23">
    <property type="entry name" value="DNA RECOMBINASE-RELATED"/>
    <property type="match status" value="1"/>
</dbReference>
<dbReference type="PANTHER" id="PTHR30461">
    <property type="entry name" value="DNA-INVERTASE FROM LAMBDOID PROPHAGE"/>
    <property type="match status" value="1"/>
</dbReference>
<dbReference type="Gene3D" id="3.40.50.1390">
    <property type="entry name" value="Resolvase, N-terminal catalytic domain"/>
    <property type="match status" value="1"/>
</dbReference>
<dbReference type="InterPro" id="IPR006118">
    <property type="entry name" value="Recombinase_CS"/>
</dbReference>
<reference evidence="9 10" key="2">
    <citation type="journal article" date="2011" name="Stand. Genomic Sci.">
        <title>Complete genome sequence of Leadbetterella byssophila type strain (4M15).</title>
        <authorList>
            <person name="Abt B."/>
            <person name="Teshima H."/>
            <person name="Lucas S."/>
            <person name="Lapidus A."/>
            <person name="Del Rio T.G."/>
            <person name="Nolan M."/>
            <person name="Tice H."/>
            <person name="Cheng J.F."/>
            <person name="Pitluck S."/>
            <person name="Liolios K."/>
            <person name="Pagani I."/>
            <person name="Ivanova N."/>
            <person name="Mavromatis K."/>
            <person name="Pati A."/>
            <person name="Tapia R."/>
            <person name="Han C."/>
            <person name="Goodwin L."/>
            <person name="Chen A."/>
            <person name="Palaniappan K."/>
            <person name="Land M."/>
            <person name="Hauser L."/>
            <person name="Chang Y.J."/>
            <person name="Jeffries C.D."/>
            <person name="Rohde M."/>
            <person name="Goker M."/>
            <person name="Tindall B.J."/>
            <person name="Detter J.C."/>
            <person name="Woyke T."/>
            <person name="Bristow J."/>
            <person name="Eisen J.A."/>
            <person name="Markowitz V."/>
            <person name="Hugenholtz P."/>
            <person name="Klenk H.P."/>
            <person name="Kyrpides N.C."/>
        </authorList>
    </citation>
    <scope>NUCLEOTIDE SEQUENCE [LARGE SCALE GENOMIC DNA]</scope>
    <source>
        <strain evidence="10">DSM 17132 / JCM 16389 / KACC 11308 / NBRC 106382 / 4M15</strain>
    </source>
</reference>
<dbReference type="EMBL" id="CP002305">
    <property type="protein sequence ID" value="ADQ17057.1"/>
    <property type="molecule type" value="Genomic_DNA"/>
</dbReference>